<evidence type="ECO:0000313" key="15">
    <source>
        <dbReference type="Proteomes" id="UP001205603"/>
    </source>
</evidence>
<feature type="binding site" evidence="10">
    <location>
        <begin position="11"/>
        <end position="18"/>
    </location>
    <ligand>
        <name>ATP</name>
        <dbReference type="ChEBI" id="CHEBI:30616"/>
    </ligand>
</feature>
<gene>
    <name evidence="10 14" type="primary">miaA</name>
    <name evidence="14" type="ORF">NMU02_06625</name>
</gene>
<evidence type="ECO:0000256" key="2">
    <source>
        <dbReference type="ARBA" id="ARBA00003213"/>
    </source>
</evidence>
<reference evidence="14 15" key="1">
    <citation type="submission" date="2022-07" db="EMBL/GenBank/DDBJ databases">
        <title>Fecal culturing of patients with breast cancer.</title>
        <authorList>
            <person name="Teng N.M.Y."/>
            <person name="Kiu R."/>
            <person name="Evans R."/>
            <person name="Baker D.J."/>
            <person name="Zenner C."/>
            <person name="Robinson S.D."/>
            <person name="Hall L.J."/>
        </authorList>
    </citation>
    <scope>NUCLEOTIDE SEQUENCE [LARGE SCALE GENOMIC DNA]</scope>
    <source>
        <strain evidence="14 15">LH1063</strain>
    </source>
</reference>
<comment type="similarity">
    <text evidence="3 10 13">Belongs to the IPP transferase family.</text>
</comment>
<evidence type="ECO:0000256" key="9">
    <source>
        <dbReference type="ARBA" id="ARBA00049563"/>
    </source>
</evidence>
<dbReference type="EMBL" id="JANDHW010000005">
    <property type="protein sequence ID" value="MCP9611761.1"/>
    <property type="molecule type" value="Genomic_DNA"/>
</dbReference>
<evidence type="ECO:0000256" key="6">
    <source>
        <dbReference type="ARBA" id="ARBA00022741"/>
    </source>
</evidence>
<keyword evidence="7 10" id="KW-0067">ATP-binding</keyword>
<dbReference type="PANTHER" id="PTHR11088">
    <property type="entry name" value="TRNA DIMETHYLALLYLTRANSFERASE"/>
    <property type="match status" value="1"/>
</dbReference>
<dbReference type="Gene3D" id="3.40.50.300">
    <property type="entry name" value="P-loop containing nucleotide triphosphate hydrolases"/>
    <property type="match status" value="1"/>
</dbReference>
<evidence type="ECO:0000313" key="14">
    <source>
        <dbReference type="EMBL" id="MCP9611761.1"/>
    </source>
</evidence>
<dbReference type="SUPFAM" id="SSF52540">
    <property type="entry name" value="P-loop containing nucleoside triphosphate hydrolases"/>
    <property type="match status" value="2"/>
</dbReference>
<dbReference type="HAMAP" id="MF_00185">
    <property type="entry name" value="IPP_trans"/>
    <property type="match status" value="1"/>
</dbReference>
<evidence type="ECO:0000256" key="10">
    <source>
        <dbReference type="HAMAP-Rule" id="MF_00185"/>
    </source>
</evidence>
<keyword evidence="15" id="KW-1185">Reference proteome</keyword>
<comment type="caution">
    <text evidence="14">The sequence shown here is derived from an EMBL/GenBank/DDBJ whole genome shotgun (WGS) entry which is preliminary data.</text>
</comment>
<comment type="caution">
    <text evidence="10">Lacks conserved residue(s) required for the propagation of feature annotation.</text>
</comment>
<dbReference type="GO" id="GO:0052381">
    <property type="term" value="F:tRNA dimethylallyltransferase activity"/>
    <property type="evidence" value="ECO:0007669"/>
    <property type="project" value="UniProtKB-EC"/>
</dbReference>
<dbReference type="Proteomes" id="UP001205603">
    <property type="component" value="Unassembled WGS sequence"/>
</dbReference>
<dbReference type="Pfam" id="PF01715">
    <property type="entry name" value="IPPT"/>
    <property type="match status" value="1"/>
</dbReference>
<evidence type="ECO:0000256" key="13">
    <source>
        <dbReference type="RuleBase" id="RU003785"/>
    </source>
</evidence>
<evidence type="ECO:0000256" key="4">
    <source>
        <dbReference type="ARBA" id="ARBA00022679"/>
    </source>
</evidence>
<sequence length="304" mass="35751">MMSKTLIVLLGPTGVGKTDLSLNLAEYYKCPILSCDSRQLYRQLVIGTAAPTPEQMSRIKHYFVGTLDITDYYSAALYEENALKLMENLFLTHDTLLMTGGSMMYIDAVCNGIDILPTVSEEIRTATLEKYRNEGLDAICEELKKLDPVFYNQVDLKNPKRVIHALEICYMTERPYSELRTNTKKKRPFDILKIGLRREREELYQRINNRVDEMIKEGLVEEARNVYEHREMNSLNTVGYKEIFKYLSGEWDLDFSIEKIKRNTRVYSRKQMTWFKRDSEINWFYPEEKEQIISFIDSKLYGKK</sequence>
<feature type="site" description="Interaction with substrate tRNA" evidence="10">
    <location>
        <position position="124"/>
    </location>
</feature>
<dbReference type="InterPro" id="IPR027417">
    <property type="entry name" value="P-loop_NTPase"/>
</dbReference>
<dbReference type="InterPro" id="IPR018022">
    <property type="entry name" value="IPT"/>
</dbReference>
<keyword evidence="5 10" id="KW-0819">tRNA processing</keyword>
<dbReference type="RefSeq" id="WP_255026764.1">
    <property type="nucleotide sequence ID" value="NZ_JANDHW010000005.1"/>
</dbReference>
<evidence type="ECO:0000256" key="5">
    <source>
        <dbReference type="ARBA" id="ARBA00022694"/>
    </source>
</evidence>
<feature type="site" description="Interaction with substrate tRNA" evidence="10">
    <location>
        <position position="102"/>
    </location>
</feature>
<dbReference type="InterPro" id="IPR039657">
    <property type="entry name" value="Dimethylallyltransferase"/>
</dbReference>
<keyword evidence="6 10" id="KW-0547">Nucleotide-binding</keyword>
<dbReference type="Gene3D" id="1.10.20.140">
    <property type="match status" value="1"/>
</dbReference>
<evidence type="ECO:0000256" key="1">
    <source>
        <dbReference type="ARBA" id="ARBA00001946"/>
    </source>
</evidence>
<comment type="function">
    <text evidence="2 10 12">Catalyzes the transfer of a dimethylallyl group onto the adenine at position 37 in tRNAs that read codons beginning with uridine, leading to the formation of N6-(dimethylallyl)adenosine (i(6)A).</text>
</comment>
<organism evidence="14 15">
    <name type="scientific">Coprobacter tertius</name>
    <dbReference type="NCBI Taxonomy" id="2944915"/>
    <lineage>
        <taxon>Bacteria</taxon>
        <taxon>Pseudomonadati</taxon>
        <taxon>Bacteroidota</taxon>
        <taxon>Bacteroidia</taxon>
        <taxon>Bacteroidales</taxon>
        <taxon>Barnesiellaceae</taxon>
        <taxon>Coprobacter</taxon>
    </lineage>
</organism>
<comment type="subunit">
    <text evidence="10">Monomer.</text>
</comment>
<evidence type="ECO:0000256" key="8">
    <source>
        <dbReference type="ARBA" id="ARBA00022842"/>
    </source>
</evidence>
<evidence type="ECO:0000256" key="7">
    <source>
        <dbReference type="ARBA" id="ARBA00022840"/>
    </source>
</evidence>
<protein>
    <recommendedName>
        <fullName evidence="10">tRNA dimethylallyltransferase</fullName>
        <ecNumber evidence="10">2.5.1.75</ecNumber>
    </recommendedName>
    <alternativeName>
        <fullName evidence="10">Dimethylallyl diphosphate:tRNA dimethylallyltransferase</fullName>
        <shortName evidence="10">DMAPP:tRNA dimethylallyltransferase</shortName>
        <shortName evidence="10">DMATase</shortName>
    </alternativeName>
    <alternativeName>
        <fullName evidence="10">Isopentenyl-diphosphate:tRNA isopentenyltransferase</fullName>
        <shortName evidence="10">IPP transferase</shortName>
        <shortName evidence="10">IPPT</shortName>
        <shortName evidence="10">IPTase</shortName>
    </alternativeName>
</protein>
<proteinExistence type="inferred from homology"/>
<accession>A0ABT1MHA3</accession>
<dbReference type="EC" id="2.5.1.75" evidence="10"/>
<name>A0ABT1MHA3_9BACT</name>
<dbReference type="PANTHER" id="PTHR11088:SF60">
    <property type="entry name" value="TRNA DIMETHYLALLYLTRANSFERASE"/>
    <property type="match status" value="1"/>
</dbReference>
<evidence type="ECO:0000256" key="3">
    <source>
        <dbReference type="ARBA" id="ARBA00005842"/>
    </source>
</evidence>
<feature type="binding site" evidence="10">
    <location>
        <begin position="13"/>
        <end position="18"/>
    </location>
    <ligand>
        <name>substrate</name>
    </ligand>
</feature>
<comment type="catalytic activity">
    <reaction evidence="9 10 11">
        <text>adenosine(37) in tRNA + dimethylallyl diphosphate = N(6)-dimethylallyladenosine(37) in tRNA + diphosphate</text>
        <dbReference type="Rhea" id="RHEA:26482"/>
        <dbReference type="Rhea" id="RHEA-COMP:10162"/>
        <dbReference type="Rhea" id="RHEA-COMP:10375"/>
        <dbReference type="ChEBI" id="CHEBI:33019"/>
        <dbReference type="ChEBI" id="CHEBI:57623"/>
        <dbReference type="ChEBI" id="CHEBI:74411"/>
        <dbReference type="ChEBI" id="CHEBI:74415"/>
        <dbReference type="EC" id="2.5.1.75"/>
    </reaction>
</comment>
<evidence type="ECO:0000256" key="12">
    <source>
        <dbReference type="RuleBase" id="RU003784"/>
    </source>
</evidence>
<keyword evidence="8 10" id="KW-0460">Magnesium</keyword>
<comment type="cofactor">
    <cofactor evidence="1 10">
        <name>Mg(2+)</name>
        <dbReference type="ChEBI" id="CHEBI:18420"/>
    </cofactor>
</comment>
<evidence type="ECO:0000256" key="11">
    <source>
        <dbReference type="RuleBase" id="RU003783"/>
    </source>
</evidence>
<keyword evidence="4 10" id="KW-0808">Transferase</keyword>
<dbReference type="NCBIfam" id="TIGR00174">
    <property type="entry name" value="miaA"/>
    <property type="match status" value="1"/>
</dbReference>
<feature type="region of interest" description="Interaction with substrate tRNA" evidence="10">
    <location>
        <begin position="36"/>
        <end position="39"/>
    </location>
</feature>